<dbReference type="PANTHER" id="PTHR43335:SF4">
    <property type="entry name" value="ABC TRANSPORTER, ATP-BINDING PROTEIN"/>
    <property type="match status" value="1"/>
</dbReference>
<evidence type="ECO:0000256" key="4">
    <source>
        <dbReference type="ARBA" id="ARBA00022840"/>
    </source>
</evidence>
<dbReference type="Proteomes" id="UP001596405">
    <property type="component" value="Unassembled WGS sequence"/>
</dbReference>
<dbReference type="PROSITE" id="PS50893">
    <property type="entry name" value="ABC_TRANSPORTER_2"/>
    <property type="match status" value="1"/>
</dbReference>
<accession>A0ABW2DNX3</accession>
<dbReference type="GO" id="GO:0005524">
    <property type="term" value="F:ATP binding"/>
    <property type="evidence" value="ECO:0007669"/>
    <property type="project" value="UniProtKB-KW"/>
</dbReference>
<dbReference type="InterPro" id="IPR003593">
    <property type="entry name" value="AAA+_ATPase"/>
</dbReference>
<keyword evidence="2" id="KW-0813">Transport</keyword>
<gene>
    <name evidence="6" type="ORF">ACFQHR_17985</name>
</gene>
<proteinExistence type="inferred from homology"/>
<keyword evidence="3" id="KW-0547">Nucleotide-binding</keyword>
<protein>
    <submittedName>
        <fullName evidence="6">ABC transporter ATP-binding protein</fullName>
    </submittedName>
</protein>
<keyword evidence="7" id="KW-1185">Reference proteome</keyword>
<reference evidence="7" key="1">
    <citation type="journal article" date="2019" name="Int. J. Syst. Evol. Microbiol.">
        <title>The Global Catalogue of Microorganisms (GCM) 10K type strain sequencing project: providing services to taxonomists for standard genome sequencing and annotation.</title>
        <authorList>
            <consortium name="The Broad Institute Genomics Platform"/>
            <consortium name="The Broad Institute Genome Sequencing Center for Infectious Disease"/>
            <person name="Wu L."/>
            <person name="Ma J."/>
        </authorList>
    </citation>
    <scope>NUCLEOTIDE SEQUENCE [LARGE SCALE GENOMIC DNA]</scope>
    <source>
        <strain evidence="7">CGMCC 4.7393</strain>
    </source>
</reference>
<evidence type="ECO:0000256" key="2">
    <source>
        <dbReference type="ARBA" id="ARBA00022448"/>
    </source>
</evidence>
<sequence length="318" mass="35101">MQDFLIQTQHLRYSYGRQEILKGLDLQIPKGSIYGFLGPNGAGKTTTIRLLLGLLHPTGGEIKVFGKRLQQNRLEVLRQVGALIETPSLYKHLTARENLEVMRRLQGIEKNRVEEVLEIVRLSADADRLVKHYSLGMCQRLGIALALLPNPELLILDEPTNGLDPSGIREMRELLKDLNQQHGKTIFLSSHLLSEIEKTVTHLSIIHEGKVAFEGAIQELQQVAIHANVLEVEVTNTLMAKEVLLNNGLAVESLGGDWLRVAVQNKSESAALNQLLVEQGVSVTGLVFAQQSLEELFLSMTETSPTVGSISSSSPILV</sequence>
<comment type="similarity">
    <text evidence="1">Belongs to the ABC transporter superfamily.</text>
</comment>
<dbReference type="Gene3D" id="3.40.50.300">
    <property type="entry name" value="P-loop containing nucleotide triphosphate hydrolases"/>
    <property type="match status" value="1"/>
</dbReference>
<dbReference type="Pfam" id="PF00005">
    <property type="entry name" value="ABC_tran"/>
    <property type="match status" value="1"/>
</dbReference>
<evidence type="ECO:0000313" key="6">
    <source>
        <dbReference type="EMBL" id="MFC6999531.1"/>
    </source>
</evidence>
<evidence type="ECO:0000313" key="7">
    <source>
        <dbReference type="Proteomes" id="UP001596405"/>
    </source>
</evidence>
<dbReference type="InterPro" id="IPR017871">
    <property type="entry name" value="ABC_transporter-like_CS"/>
</dbReference>
<dbReference type="InterPro" id="IPR003439">
    <property type="entry name" value="ABC_transporter-like_ATP-bd"/>
</dbReference>
<evidence type="ECO:0000259" key="5">
    <source>
        <dbReference type="PROSITE" id="PS50893"/>
    </source>
</evidence>
<name>A0ABW2DNX3_9BACT</name>
<dbReference type="RefSeq" id="WP_066621275.1">
    <property type="nucleotide sequence ID" value="NZ_JBHSYQ010000016.1"/>
</dbReference>
<dbReference type="InterPro" id="IPR027417">
    <property type="entry name" value="P-loop_NTPase"/>
</dbReference>
<feature type="domain" description="ABC transporter" evidence="5">
    <location>
        <begin position="6"/>
        <end position="233"/>
    </location>
</feature>
<keyword evidence="4 6" id="KW-0067">ATP-binding</keyword>
<dbReference type="PROSITE" id="PS00211">
    <property type="entry name" value="ABC_TRANSPORTER_1"/>
    <property type="match status" value="1"/>
</dbReference>
<dbReference type="EMBL" id="JBHSYQ010000016">
    <property type="protein sequence ID" value="MFC6999531.1"/>
    <property type="molecule type" value="Genomic_DNA"/>
</dbReference>
<dbReference type="SUPFAM" id="SSF52540">
    <property type="entry name" value="P-loop containing nucleoside triphosphate hydrolases"/>
    <property type="match status" value="1"/>
</dbReference>
<dbReference type="SMART" id="SM00382">
    <property type="entry name" value="AAA"/>
    <property type="match status" value="1"/>
</dbReference>
<evidence type="ECO:0000256" key="3">
    <source>
        <dbReference type="ARBA" id="ARBA00022741"/>
    </source>
</evidence>
<evidence type="ECO:0000256" key="1">
    <source>
        <dbReference type="ARBA" id="ARBA00005417"/>
    </source>
</evidence>
<dbReference type="CDD" id="cd03268">
    <property type="entry name" value="ABC_BcrA_bacitracin_resist"/>
    <property type="match status" value="1"/>
</dbReference>
<organism evidence="6 7">
    <name type="scientific">Rufibacter roseus</name>
    <dbReference type="NCBI Taxonomy" id="1567108"/>
    <lineage>
        <taxon>Bacteria</taxon>
        <taxon>Pseudomonadati</taxon>
        <taxon>Bacteroidota</taxon>
        <taxon>Cytophagia</taxon>
        <taxon>Cytophagales</taxon>
        <taxon>Hymenobacteraceae</taxon>
        <taxon>Rufibacter</taxon>
    </lineage>
</organism>
<dbReference type="PANTHER" id="PTHR43335">
    <property type="entry name" value="ABC TRANSPORTER, ATP-BINDING PROTEIN"/>
    <property type="match status" value="1"/>
</dbReference>
<comment type="caution">
    <text evidence="6">The sequence shown here is derived from an EMBL/GenBank/DDBJ whole genome shotgun (WGS) entry which is preliminary data.</text>
</comment>